<gene>
    <name evidence="12" type="ORF">RND81_02G179000</name>
</gene>
<protein>
    <recommendedName>
        <fullName evidence="11">BED-type domain-containing protein</fullName>
    </recommendedName>
</protein>
<dbReference type="GO" id="GO:0005634">
    <property type="term" value="C:nucleus"/>
    <property type="evidence" value="ECO:0007669"/>
    <property type="project" value="UniProtKB-SubCell"/>
</dbReference>
<dbReference type="GO" id="GO:0046983">
    <property type="term" value="F:protein dimerization activity"/>
    <property type="evidence" value="ECO:0007669"/>
    <property type="project" value="InterPro"/>
</dbReference>
<sequence length="650" mass="75374">MEVITNDGIQVGTETNSFEHRRSPVWQEYIPILPAQSKDGKLRANCKHCKNTNLIAESRYGTTNVKNHLEKCKAYQHTLSPKGKSVFNQNTYRELVAKAIIKHGYPFSWVEHEGNRDIHEFLCDDVKTICRNTAKADCLKLYLSLKDQLKDTLSNLPGRICLTSDLWTSCQTEGYLCLTAHFVDANWKLTSLVLNFCHMEHHSGKEIYILLLKLIREWGIENKVFSLTLDNASSNDKAQDYLKATLNGWGCLLNEGTFFHVRCAAHVLNLVVKDGLKVINHAVVKIRESVKHVKASEGKKIHFRSAVEQAGLKETKALWLDVPTRWNSTYLMLDRALIYRDAFNKLNLVDKAYIYCPDYFEWEMVEKIRDVLGPFNDITELFSGSDYPTANFYFKNVWRIAMLLKELVRVQSHDEVLRKMAMDMQKKFDKYWADSDEDNYGTLFGFAMVLDPRCKLHFLKYCYKKLFDDEMKARAKVHDVQYKMEMLLREYKNYNTSTSSSPSSDAENNAEIGARSQTLKRKFTFCEDYDRNEVDTSCEKSKLSIYLGDDRVDRRTNLDILKYWKQNEGRYGELAHMARDILSVPITTVASESTFSIGGRLLNKWRTSYIPENVEALITTRSWLYGYRPIEEDEFFGSDVDWTTFQEASS</sequence>
<evidence type="ECO:0000256" key="8">
    <source>
        <dbReference type="ARBA" id="ARBA00023163"/>
    </source>
</evidence>
<dbReference type="InterPro" id="IPR052035">
    <property type="entry name" value="ZnF_BED_domain_contain"/>
</dbReference>
<accession>A0AAW1MWC7</accession>
<evidence type="ECO:0000256" key="1">
    <source>
        <dbReference type="ARBA" id="ARBA00004123"/>
    </source>
</evidence>
<keyword evidence="7" id="KW-0238">DNA-binding</keyword>
<evidence type="ECO:0000256" key="5">
    <source>
        <dbReference type="ARBA" id="ARBA00022833"/>
    </source>
</evidence>
<comment type="caution">
    <text evidence="12">The sequence shown here is derived from an EMBL/GenBank/DDBJ whole genome shotgun (WGS) entry which is preliminary data.</text>
</comment>
<evidence type="ECO:0000313" key="12">
    <source>
        <dbReference type="EMBL" id="KAK9750186.1"/>
    </source>
</evidence>
<dbReference type="InterPro" id="IPR012337">
    <property type="entry name" value="RNaseH-like_sf"/>
</dbReference>
<evidence type="ECO:0000256" key="7">
    <source>
        <dbReference type="ARBA" id="ARBA00023125"/>
    </source>
</evidence>
<dbReference type="SUPFAM" id="SSF53098">
    <property type="entry name" value="Ribonuclease H-like"/>
    <property type="match status" value="1"/>
</dbReference>
<keyword evidence="4 10" id="KW-0863">Zinc-finger</keyword>
<dbReference type="PROSITE" id="PS50808">
    <property type="entry name" value="ZF_BED"/>
    <property type="match status" value="1"/>
</dbReference>
<dbReference type="PANTHER" id="PTHR46481">
    <property type="entry name" value="ZINC FINGER BED DOMAIN-CONTAINING PROTEIN 4"/>
    <property type="match status" value="1"/>
</dbReference>
<comment type="subcellular location">
    <subcellularLocation>
        <location evidence="1">Nucleus</location>
    </subcellularLocation>
</comment>
<dbReference type="SMART" id="SM00614">
    <property type="entry name" value="ZnF_BED"/>
    <property type="match status" value="1"/>
</dbReference>
<keyword evidence="3" id="KW-0479">Metal-binding</keyword>
<keyword evidence="9" id="KW-0539">Nucleus</keyword>
<dbReference type="GO" id="GO:0008270">
    <property type="term" value="F:zinc ion binding"/>
    <property type="evidence" value="ECO:0007669"/>
    <property type="project" value="UniProtKB-KW"/>
</dbReference>
<dbReference type="Pfam" id="PF14372">
    <property type="entry name" value="hAT-like_RNase-H"/>
    <property type="match status" value="1"/>
</dbReference>
<evidence type="ECO:0000256" key="3">
    <source>
        <dbReference type="ARBA" id="ARBA00022723"/>
    </source>
</evidence>
<dbReference type="Pfam" id="PF05699">
    <property type="entry name" value="Dimer_Tnp_hAT"/>
    <property type="match status" value="1"/>
</dbReference>
<reference evidence="12" key="1">
    <citation type="submission" date="2024-03" db="EMBL/GenBank/DDBJ databases">
        <title>WGS assembly of Saponaria officinalis var. Norfolk2.</title>
        <authorList>
            <person name="Jenkins J."/>
            <person name="Shu S."/>
            <person name="Grimwood J."/>
            <person name="Barry K."/>
            <person name="Goodstein D."/>
            <person name="Schmutz J."/>
            <person name="Leebens-Mack J."/>
            <person name="Osbourn A."/>
        </authorList>
    </citation>
    <scope>NUCLEOTIDE SEQUENCE [LARGE SCALE GENOMIC DNA]</scope>
    <source>
        <strain evidence="12">JIC</strain>
    </source>
</reference>
<dbReference type="Proteomes" id="UP001443914">
    <property type="component" value="Unassembled WGS sequence"/>
</dbReference>
<dbReference type="InterPro" id="IPR025525">
    <property type="entry name" value="hAT-like_transposase_RNase-H"/>
</dbReference>
<dbReference type="PANTHER" id="PTHR46481:SF6">
    <property type="entry name" value="ZINC FINGER BED DOMAIN-CONTAINING PROTEIN RICESLEEPER 2-LIKE"/>
    <property type="match status" value="1"/>
</dbReference>
<dbReference type="EMBL" id="JBDFQZ010000002">
    <property type="protein sequence ID" value="KAK9750186.1"/>
    <property type="molecule type" value="Genomic_DNA"/>
</dbReference>
<dbReference type="InterPro" id="IPR003656">
    <property type="entry name" value="Znf_BED"/>
</dbReference>
<evidence type="ECO:0000256" key="2">
    <source>
        <dbReference type="ARBA" id="ARBA00011738"/>
    </source>
</evidence>
<evidence type="ECO:0000256" key="9">
    <source>
        <dbReference type="ARBA" id="ARBA00023242"/>
    </source>
</evidence>
<dbReference type="InterPro" id="IPR008906">
    <property type="entry name" value="HATC_C_dom"/>
</dbReference>
<keyword evidence="13" id="KW-1185">Reference proteome</keyword>
<feature type="domain" description="BED-type" evidence="11">
    <location>
        <begin position="20"/>
        <end position="84"/>
    </location>
</feature>
<evidence type="ECO:0000313" key="13">
    <source>
        <dbReference type="Proteomes" id="UP001443914"/>
    </source>
</evidence>
<evidence type="ECO:0000256" key="4">
    <source>
        <dbReference type="ARBA" id="ARBA00022771"/>
    </source>
</evidence>
<dbReference type="GO" id="GO:0003677">
    <property type="term" value="F:DNA binding"/>
    <property type="evidence" value="ECO:0007669"/>
    <property type="project" value="UniProtKB-KW"/>
</dbReference>
<keyword evidence="8" id="KW-0804">Transcription</keyword>
<keyword evidence="5" id="KW-0862">Zinc</keyword>
<organism evidence="12 13">
    <name type="scientific">Saponaria officinalis</name>
    <name type="common">Common soapwort</name>
    <name type="synonym">Lychnis saponaria</name>
    <dbReference type="NCBI Taxonomy" id="3572"/>
    <lineage>
        <taxon>Eukaryota</taxon>
        <taxon>Viridiplantae</taxon>
        <taxon>Streptophyta</taxon>
        <taxon>Embryophyta</taxon>
        <taxon>Tracheophyta</taxon>
        <taxon>Spermatophyta</taxon>
        <taxon>Magnoliopsida</taxon>
        <taxon>eudicotyledons</taxon>
        <taxon>Gunneridae</taxon>
        <taxon>Pentapetalae</taxon>
        <taxon>Caryophyllales</taxon>
        <taxon>Caryophyllaceae</taxon>
        <taxon>Caryophylleae</taxon>
        <taxon>Saponaria</taxon>
    </lineage>
</organism>
<proteinExistence type="predicted"/>
<name>A0AAW1MWC7_SAPOF</name>
<keyword evidence="6" id="KW-0805">Transcription regulation</keyword>
<evidence type="ECO:0000256" key="10">
    <source>
        <dbReference type="PROSITE-ProRule" id="PRU00027"/>
    </source>
</evidence>
<comment type="subunit">
    <text evidence="2">Homodimer.</text>
</comment>
<evidence type="ECO:0000259" key="11">
    <source>
        <dbReference type="PROSITE" id="PS50808"/>
    </source>
</evidence>
<dbReference type="AlphaFoldDB" id="A0AAW1MWC7"/>
<evidence type="ECO:0000256" key="6">
    <source>
        <dbReference type="ARBA" id="ARBA00023015"/>
    </source>
</evidence>